<proteinExistence type="predicted"/>
<gene>
    <name evidence="2" type="ORF">HGRIS_004516</name>
</gene>
<sequence>MDWATDSQFSRSYKSPPTSHVPSSWTLRLASRSPRKSWMQTYDPPPTAKSEYFDAYAYFFHEMLDEAPAPPPKPTSDSPLVESFDSPKEEGAVVINVDPPADPPADNTIPDTNEDEPIAKPEKSSDWVPAAEHSTLSARGHSRVGSLQNWQLPSAPASLRIHDTRALSRAGSVGASTMARSIGGSSIGRRSLFTNREGAPVTGSTFINGAGTVGPDATPEIDESIHLRVASADAALTPKQQSKILKGERDNSKRLNKIIKEEGKVEKQALTVAISELAGLQKVQKAAVKREKKCQSSHNKALSSFHKFEASLLDMRTKFEAAQAVLNAEADALDTARNNARLTTERMQEKSQEIESLRTMLGVDQREREVKMAELMPKKTGSRWGR</sequence>
<dbReference type="Proteomes" id="UP001556367">
    <property type="component" value="Unassembled WGS sequence"/>
</dbReference>
<evidence type="ECO:0000256" key="1">
    <source>
        <dbReference type="SAM" id="MobiDB-lite"/>
    </source>
</evidence>
<evidence type="ECO:0000313" key="2">
    <source>
        <dbReference type="EMBL" id="KAL0953266.1"/>
    </source>
</evidence>
<feature type="region of interest" description="Disordered" evidence="1">
    <location>
        <begin position="1"/>
        <end position="27"/>
    </location>
</feature>
<name>A0ABR3JC39_9AGAR</name>
<keyword evidence="3" id="KW-1185">Reference proteome</keyword>
<feature type="region of interest" description="Disordered" evidence="1">
    <location>
        <begin position="65"/>
        <end position="128"/>
    </location>
</feature>
<reference evidence="3" key="1">
    <citation type="submission" date="2024-06" db="EMBL/GenBank/DDBJ databases">
        <title>Multi-omics analyses provide insights into the biosynthesis of the anticancer antibiotic pleurotin in Hohenbuehelia grisea.</title>
        <authorList>
            <person name="Weaver J.A."/>
            <person name="Alberti F."/>
        </authorList>
    </citation>
    <scope>NUCLEOTIDE SEQUENCE [LARGE SCALE GENOMIC DNA]</scope>
    <source>
        <strain evidence="3">T-177</strain>
    </source>
</reference>
<evidence type="ECO:0000313" key="3">
    <source>
        <dbReference type="Proteomes" id="UP001556367"/>
    </source>
</evidence>
<organism evidence="2 3">
    <name type="scientific">Hohenbuehelia grisea</name>
    <dbReference type="NCBI Taxonomy" id="104357"/>
    <lineage>
        <taxon>Eukaryota</taxon>
        <taxon>Fungi</taxon>
        <taxon>Dikarya</taxon>
        <taxon>Basidiomycota</taxon>
        <taxon>Agaricomycotina</taxon>
        <taxon>Agaricomycetes</taxon>
        <taxon>Agaricomycetidae</taxon>
        <taxon>Agaricales</taxon>
        <taxon>Pleurotineae</taxon>
        <taxon>Pleurotaceae</taxon>
        <taxon>Hohenbuehelia</taxon>
    </lineage>
</organism>
<feature type="compositionally biased region" description="Low complexity" evidence="1">
    <location>
        <begin position="92"/>
        <end position="111"/>
    </location>
</feature>
<accession>A0ABR3JC39</accession>
<protein>
    <submittedName>
        <fullName evidence="2">Uncharacterized protein</fullName>
    </submittedName>
</protein>
<feature type="compositionally biased region" description="Polar residues" evidence="1">
    <location>
        <begin position="1"/>
        <end position="26"/>
    </location>
</feature>
<dbReference type="EMBL" id="JASNQZ010000008">
    <property type="protein sequence ID" value="KAL0953266.1"/>
    <property type="molecule type" value="Genomic_DNA"/>
</dbReference>
<comment type="caution">
    <text evidence="2">The sequence shown here is derived from an EMBL/GenBank/DDBJ whole genome shotgun (WGS) entry which is preliminary data.</text>
</comment>